<feature type="signal peptide" evidence="2">
    <location>
        <begin position="1"/>
        <end position="23"/>
    </location>
</feature>
<dbReference type="InterPro" id="IPR013424">
    <property type="entry name" value="Ice-binding_C"/>
</dbReference>
<reference evidence="4 5" key="1">
    <citation type="submission" date="2024-02" db="EMBL/GenBank/DDBJ databases">
        <title>Adaptive strategies in a cosmopolitan and abundant soil bacterium.</title>
        <authorList>
            <person name="Carini P."/>
        </authorList>
    </citation>
    <scope>NUCLEOTIDE SEQUENCE [LARGE SCALE GENOMIC DNA]</scope>
    <source>
        <strain evidence="4 5">AZCC 1608</strain>
    </source>
</reference>
<dbReference type="Pfam" id="PF07589">
    <property type="entry name" value="PEP-CTERM"/>
    <property type="match status" value="1"/>
</dbReference>
<gene>
    <name evidence="4" type="ORF">V1286_004862</name>
</gene>
<dbReference type="Gene3D" id="2.60.120.260">
    <property type="entry name" value="Galactose-binding domain-like"/>
    <property type="match status" value="1"/>
</dbReference>
<comment type="caution">
    <text evidence="4">The sequence shown here is derived from an EMBL/GenBank/DDBJ whole genome shotgun (WGS) entry which is preliminary data.</text>
</comment>
<dbReference type="Proteomes" id="UP001364224">
    <property type="component" value="Unassembled WGS sequence"/>
</dbReference>
<feature type="chain" id="PRO_5045215466" description="Ice-binding protein C-terminal domain-containing protein" evidence="2">
    <location>
        <begin position="24"/>
        <end position="234"/>
    </location>
</feature>
<evidence type="ECO:0000313" key="4">
    <source>
        <dbReference type="EMBL" id="MEH2557333.1"/>
    </source>
</evidence>
<keyword evidence="1" id="KW-0472">Membrane</keyword>
<keyword evidence="1" id="KW-1133">Transmembrane helix</keyword>
<feature type="transmembrane region" description="Helical" evidence="1">
    <location>
        <begin position="207"/>
        <end position="224"/>
    </location>
</feature>
<sequence>MVGTIAKLSCAVLLVVSAVPAKAVEVITNGDFQSGLTGWTSYTTANGTIAATPSLPGAPQPQNASVVSFNVTGSGASNALFLNAGKINPPYGSAPGEGGGVSQTFTTSGGMATFSADIAAFTRVNGLTAFGLMSVLLDGVVLDSFDFVGAGTSTTLHNTLDFTTNLTAGQHTIQLQATRIFAPGGGVTSQYFDNVSLDVLTPVPEPSTWAMLILGFVGVGFIAYRRRNGATLAA</sequence>
<proteinExistence type="predicted"/>
<protein>
    <recommendedName>
        <fullName evidence="3">Ice-binding protein C-terminal domain-containing protein</fullName>
    </recommendedName>
</protein>
<dbReference type="EMBL" id="JAZHRV010000001">
    <property type="protein sequence ID" value="MEH2557333.1"/>
    <property type="molecule type" value="Genomic_DNA"/>
</dbReference>
<evidence type="ECO:0000256" key="2">
    <source>
        <dbReference type="SAM" id="SignalP"/>
    </source>
</evidence>
<feature type="domain" description="Ice-binding protein C-terminal" evidence="3">
    <location>
        <begin position="202"/>
        <end position="227"/>
    </location>
</feature>
<keyword evidence="5" id="KW-1185">Reference proteome</keyword>
<dbReference type="NCBIfam" id="TIGR02595">
    <property type="entry name" value="PEP_CTERM"/>
    <property type="match status" value="1"/>
</dbReference>
<evidence type="ECO:0000259" key="3">
    <source>
        <dbReference type="Pfam" id="PF07589"/>
    </source>
</evidence>
<keyword evidence="2" id="KW-0732">Signal</keyword>
<name>A0ABU8BH82_9BRAD</name>
<keyword evidence="1" id="KW-0812">Transmembrane</keyword>
<evidence type="ECO:0000256" key="1">
    <source>
        <dbReference type="SAM" id="Phobius"/>
    </source>
</evidence>
<evidence type="ECO:0000313" key="5">
    <source>
        <dbReference type="Proteomes" id="UP001364224"/>
    </source>
</evidence>
<dbReference type="RefSeq" id="WP_334483390.1">
    <property type="nucleotide sequence ID" value="NZ_JAZHRV010000001.1"/>
</dbReference>
<organism evidence="4 5">
    <name type="scientific">Bradyrhizobium algeriense</name>
    <dbReference type="NCBI Taxonomy" id="634784"/>
    <lineage>
        <taxon>Bacteria</taxon>
        <taxon>Pseudomonadati</taxon>
        <taxon>Pseudomonadota</taxon>
        <taxon>Alphaproteobacteria</taxon>
        <taxon>Hyphomicrobiales</taxon>
        <taxon>Nitrobacteraceae</taxon>
        <taxon>Bradyrhizobium</taxon>
    </lineage>
</organism>
<accession>A0ABU8BH82</accession>
<dbReference type="NCBIfam" id="NF035944">
    <property type="entry name" value="PEPxxWA-CTERM"/>
    <property type="match status" value="1"/>
</dbReference>